<evidence type="ECO:0008006" key="3">
    <source>
        <dbReference type="Google" id="ProtNLM"/>
    </source>
</evidence>
<gene>
    <name evidence="1" type="primary">Dana\GF15444</name>
    <name evidence="1" type="synonym">dana_GLEANR_16210</name>
    <name evidence="1" type="ORF">GF15444</name>
</gene>
<dbReference type="OrthoDB" id="7850481at2759"/>
<protein>
    <recommendedName>
        <fullName evidence="3">F-box domain-containing protein</fullName>
    </recommendedName>
</protein>
<dbReference type="Proteomes" id="UP000007801">
    <property type="component" value="Unassembled WGS sequence"/>
</dbReference>
<dbReference type="EMBL" id="CH902620">
    <property type="protein sequence ID" value="EDV31625.1"/>
    <property type="molecule type" value="Genomic_DNA"/>
</dbReference>
<dbReference type="HOGENOM" id="CLU_055521_1_0_1"/>
<dbReference type="KEGG" id="dan:6498252"/>
<dbReference type="SUPFAM" id="SSF52047">
    <property type="entry name" value="RNI-like"/>
    <property type="match status" value="1"/>
</dbReference>
<proteinExistence type="predicted"/>
<dbReference type="OMA" id="DEGCCAI"/>
<evidence type="ECO:0000313" key="2">
    <source>
        <dbReference type="Proteomes" id="UP000007801"/>
    </source>
</evidence>
<dbReference type="FunCoup" id="B3MKU4">
    <property type="interactions" value="9"/>
</dbReference>
<organism evidence="1 2">
    <name type="scientific">Drosophila ananassae</name>
    <name type="common">Fruit fly</name>
    <dbReference type="NCBI Taxonomy" id="7217"/>
    <lineage>
        <taxon>Eukaryota</taxon>
        <taxon>Metazoa</taxon>
        <taxon>Ecdysozoa</taxon>
        <taxon>Arthropoda</taxon>
        <taxon>Hexapoda</taxon>
        <taxon>Insecta</taxon>
        <taxon>Pterygota</taxon>
        <taxon>Neoptera</taxon>
        <taxon>Endopterygota</taxon>
        <taxon>Diptera</taxon>
        <taxon>Brachycera</taxon>
        <taxon>Muscomorpha</taxon>
        <taxon>Ephydroidea</taxon>
        <taxon>Drosophilidae</taxon>
        <taxon>Drosophila</taxon>
        <taxon>Sophophora</taxon>
    </lineage>
</organism>
<dbReference type="GeneID" id="6498252"/>
<sequence length="410" mass="48045">MTSITSLNEDCLLRIIEFLDLDEQLQLWQATEATSRLNTVISYAWQRQNKHSISRENFEGRPELLEDFLNTIRVTMTELTMRYLPMEQLELWRKHQFPNIRELYYMGDENGDVDGDSDIEILVNCFPQLESIGLSGNTTGKYIDQWRHLRRLDLQLCWYLSTQCFEDICKSLPLQSLNIQWRRAEEDAYARAVSTLLHLEELELDIVHLAPENVRQILSLPKLRKLRVHNFDQLDDLLLEIGRLRGKDVVSATCNDNIWMRTPGVLSKLNNVRSLTLIDDEGCCAIDFSVIINCFPRLEQLHLENSRIWPNADGIWDVVAACPHLTNFTISNMVLYEEFFAFSGSIMKRILDRRQETLVLHFNKNEMESLIRERFVHPKLKLSFEETSDVPEVPEECMELELLPIQRDIE</sequence>
<dbReference type="Gene3D" id="3.80.10.10">
    <property type="entry name" value="Ribonuclease Inhibitor"/>
    <property type="match status" value="1"/>
</dbReference>
<name>B3MKU4_DROAN</name>
<dbReference type="PhylomeDB" id="B3MKU4"/>
<dbReference type="InterPro" id="IPR032675">
    <property type="entry name" value="LRR_dom_sf"/>
</dbReference>
<dbReference type="AlphaFoldDB" id="B3MKU4"/>
<reference evidence="1 2" key="1">
    <citation type="journal article" date="2007" name="Nature">
        <title>Evolution of genes and genomes on the Drosophila phylogeny.</title>
        <authorList>
            <consortium name="Drosophila 12 Genomes Consortium"/>
            <person name="Clark A.G."/>
            <person name="Eisen M.B."/>
            <person name="Smith D.R."/>
            <person name="Bergman C.M."/>
            <person name="Oliver B."/>
            <person name="Markow T.A."/>
            <person name="Kaufman T.C."/>
            <person name="Kellis M."/>
            <person name="Gelbart W."/>
            <person name="Iyer V.N."/>
            <person name="Pollard D.A."/>
            <person name="Sackton T.B."/>
            <person name="Larracuente A.M."/>
            <person name="Singh N.D."/>
            <person name="Abad J.P."/>
            <person name="Abt D.N."/>
            <person name="Adryan B."/>
            <person name="Aguade M."/>
            <person name="Akashi H."/>
            <person name="Anderson W.W."/>
            <person name="Aquadro C.F."/>
            <person name="Ardell D.H."/>
            <person name="Arguello R."/>
            <person name="Artieri C.G."/>
            <person name="Barbash D.A."/>
            <person name="Barker D."/>
            <person name="Barsanti P."/>
            <person name="Batterham P."/>
            <person name="Batzoglou S."/>
            <person name="Begun D."/>
            <person name="Bhutkar A."/>
            <person name="Blanco E."/>
            <person name="Bosak S.A."/>
            <person name="Bradley R.K."/>
            <person name="Brand A.D."/>
            <person name="Brent M.R."/>
            <person name="Brooks A.N."/>
            <person name="Brown R.H."/>
            <person name="Butlin R.K."/>
            <person name="Caggese C."/>
            <person name="Calvi B.R."/>
            <person name="Bernardo de Carvalho A."/>
            <person name="Caspi A."/>
            <person name="Castrezana S."/>
            <person name="Celniker S.E."/>
            <person name="Chang J.L."/>
            <person name="Chapple C."/>
            <person name="Chatterji S."/>
            <person name="Chinwalla A."/>
            <person name="Civetta A."/>
            <person name="Clifton S.W."/>
            <person name="Comeron J.M."/>
            <person name="Costello J.C."/>
            <person name="Coyne J.A."/>
            <person name="Daub J."/>
            <person name="David R.G."/>
            <person name="Delcher A.L."/>
            <person name="Delehaunty K."/>
            <person name="Do C.B."/>
            <person name="Ebling H."/>
            <person name="Edwards K."/>
            <person name="Eickbush T."/>
            <person name="Evans J.D."/>
            <person name="Filipski A."/>
            <person name="Findeiss S."/>
            <person name="Freyhult E."/>
            <person name="Fulton L."/>
            <person name="Fulton R."/>
            <person name="Garcia A.C."/>
            <person name="Gardiner A."/>
            <person name="Garfield D.A."/>
            <person name="Garvin B.E."/>
            <person name="Gibson G."/>
            <person name="Gilbert D."/>
            <person name="Gnerre S."/>
            <person name="Godfrey J."/>
            <person name="Good R."/>
            <person name="Gotea V."/>
            <person name="Gravely B."/>
            <person name="Greenberg A.J."/>
            <person name="Griffiths-Jones S."/>
            <person name="Gross S."/>
            <person name="Guigo R."/>
            <person name="Gustafson E.A."/>
            <person name="Haerty W."/>
            <person name="Hahn M.W."/>
            <person name="Halligan D.L."/>
            <person name="Halpern A.L."/>
            <person name="Halter G.M."/>
            <person name="Han M.V."/>
            <person name="Heger A."/>
            <person name="Hillier L."/>
            <person name="Hinrichs A.S."/>
            <person name="Holmes I."/>
            <person name="Hoskins R.A."/>
            <person name="Hubisz M.J."/>
            <person name="Hultmark D."/>
            <person name="Huntley M.A."/>
            <person name="Jaffe D.B."/>
            <person name="Jagadeeshan S."/>
            <person name="Jeck W.R."/>
            <person name="Johnson J."/>
            <person name="Jones C.D."/>
            <person name="Jordan W.C."/>
            <person name="Karpen G.H."/>
            <person name="Kataoka E."/>
            <person name="Keightley P.D."/>
            <person name="Kheradpour P."/>
            <person name="Kirkness E.F."/>
            <person name="Koerich L.B."/>
            <person name="Kristiansen K."/>
            <person name="Kudrna D."/>
            <person name="Kulathinal R.J."/>
            <person name="Kumar S."/>
            <person name="Kwok R."/>
            <person name="Lander E."/>
            <person name="Langley C.H."/>
            <person name="Lapoint R."/>
            <person name="Lazzaro B.P."/>
            <person name="Lee S.J."/>
            <person name="Levesque L."/>
            <person name="Li R."/>
            <person name="Lin C.F."/>
            <person name="Lin M.F."/>
            <person name="Lindblad-Toh K."/>
            <person name="Llopart A."/>
            <person name="Long M."/>
            <person name="Low L."/>
            <person name="Lozovsky E."/>
            <person name="Lu J."/>
            <person name="Luo M."/>
            <person name="Machado C.A."/>
            <person name="Makalowski W."/>
            <person name="Marzo M."/>
            <person name="Matsuda M."/>
            <person name="Matzkin L."/>
            <person name="McAllister B."/>
            <person name="McBride C.S."/>
            <person name="McKernan B."/>
            <person name="McKernan K."/>
            <person name="Mendez-Lago M."/>
            <person name="Minx P."/>
            <person name="Mollenhauer M.U."/>
            <person name="Montooth K."/>
            <person name="Mount S.M."/>
            <person name="Mu X."/>
            <person name="Myers E."/>
            <person name="Negre B."/>
            <person name="Newfeld S."/>
            <person name="Nielsen R."/>
            <person name="Noor M.A."/>
            <person name="O'Grady P."/>
            <person name="Pachter L."/>
            <person name="Papaceit M."/>
            <person name="Parisi M.J."/>
            <person name="Parisi M."/>
            <person name="Parts L."/>
            <person name="Pedersen J.S."/>
            <person name="Pesole G."/>
            <person name="Phillippy A.M."/>
            <person name="Ponting C.P."/>
            <person name="Pop M."/>
            <person name="Porcelli D."/>
            <person name="Powell J.R."/>
            <person name="Prohaska S."/>
            <person name="Pruitt K."/>
            <person name="Puig M."/>
            <person name="Quesneville H."/>
            <person name="Ram K.R."/>
            <person name="Rand D."/>
            <person name="Rasmussen M.D."/>
            <person name="Reed L.K."/>
            <person name="Reenan R."/>
            <person name="Reily A."/>
            <person name="Remington K.A."/>
            <person name="Rieger T.T."/>
            <person name="Ritchie M.G."/>
            <person name="Robin C."/>
            <person name="Rogers Y.H."/>
            <person name="Rohde C."/>
            <person name="Rozas J."/>
            <person name="Rubenfield M.J."/>
            <person name="Ruiz A."/>
            <person name="Russo S."/>
            <person name="Salzberg S.L."/>
            <person name="Sanchez-Gracia A."/>
            <person name="Saranga D.J."/>
            <person name="Sato H."/>
            <person name="Schaeffer S.W."/>
            <person name="Schatz M.C."/>
            <person name="Schlenke T."/>
            <person name="Schwartz R."/>
            <person name="Segarra C."/>
            <person name="Singh R.S."/>
            <person name="Sirot L."/>
            <person name="Sirota M."/>
            <person name="Sisneros N.B."/>
            <person name="Smith C.D."/>
            <person name="Smith T.F."/>
            <person name="Spieth J."/>
            <person name="Stage D.E."/>
            <person name="Stark A."/>
            <person name="Stephan W."/>
            <person name="Strausberg R.L."/>
            <person name="Strempel S."/>
            <person name="Sturgill D."/>
            <person name="Sutton G."/>
            <person name="Sutton G.G."/>
            <person name="Tao W."/>
            <person name="Teichmann S."/>
            <person name="Tobari Y.N."/>
            <person name="Tomimura Y."/>
            <person name="Tsolas J.M."/>
            <person name="Valente V.L."/>
            <person name="Venter E."/>
            <person name="Venter J.C."/>
            <person name="Vicario S."/>
            <person name="Vieira F.G."/>
            <person name="Vilella A.J."/>
            <person name="Villasante A."/>
            <person name="Walenz B."/>
            <person name="Wang J."/>
            <person name="Wasserman M."/>
            <person name="Watts T."/>
            <person name="Wilson D."/>
            <person name="Wilson R.K."/>
            <person name="Wing R.A."/>
            <person name="Wolfner M.F."/>
            <person name="Wong A."/>
            <person name="Wong G.K."/>
            <person name="Wu C.I."/>
            <person name="Wu G."/>
            <person name="Yamamoto D."/>
            <person name="Yang H.P."/>
            <person name="Yang S.P."/>
            <person name="Yorke J.A."/>
            <person name="Yoshida K."/>
            <person name="Zdobnov E."/>
            <person name="Zhang P."/>
            <person name="Zhang Y."/>
            <person name="Zimin A.V."/>
            <person name="Baldwin J."/>
            <person name="Abdouelleil A."/>
            <person name="Abdulkadir J."/>
            <person name="Abebe A."/>
            <person name="Abera B."/>
            <person name="Abreu J."/>
            <person name="Acer S.C."/>
            <person name="Aftuck L."/>
            <person name="Alexander A."/>
            <person name="An P."/>
            <person name="Anderson E."/>
            <person name="Anderson S."/>
            <person name="Arachi H."/>
            <person name="Azer M."/>
            <person name="Bachantsang P."/>
            <person name="Barry A."/>
            <person name="Bayul T."/>
            <person name="Berlin A."/>
            <person name="Bessette D."/>
            <person name="Bloom T."/>
            <person name="Blye J."/>
            <person name="Boguslavskiy L."/>
            <person name="Bonnet C."/>
            <person name="Boukhgalter B."/>
            <person name="Bourzgui I."/>
            <person name="Brown A."/>
            <person name="Cahill P."/>
            <person name="Channer S."/>
            <person name="Cheshatsang Y."/>
            <person name="Chuda L."/>
            <person name="Citroen M."/>
            <person name="Collymore A."/>
            <person name="Cooke P."/>
            <person name="Costello M."/>
            <person name="D'Aco K."/>
            <person name="Daza R."/>
            <person name="De Haan G."/>
            <person name="DeGray S."/>
            <person name="DeMaso C."/>
            <person name="Dhargay N."/>
            <person name="Dooley K."/>
            <person name="Dooley E."/>
            <person name="Doricent M."/>
            <person name="Dorje P."/>
            <person name="Dorjee K."/>
            <person name="Dupes A."/>
            <person name="Elong R."/>
            <person name="Falk J."/>
            <person name="Farina A."/>
            <person name="Faro S."/>
            <person name="Ferguson D."/>
            <person name="Fisher S."/>
            <person name="Foley C.D."/>
            <person name="Franke A."/>
            <person name="Friedrich D."/>
            <person name="Gadbois L."/>
            <person name="Gearin G."/>
            <person name="Gearin C.R."/>
            <person name="Giannoukos G."/>
            <person name="Goode T."/>
            <person name="Graham J."/>
            <person name="Grandbois E."/>
            <person name="Grewal S."/>
            <person name="Gyaltsen K."/>
            <person name="Hafez N."/>
            <person name="Hagos B."/>
            <person name="Hall J."/>
            <person name="Henson C."/>
            <person name="Hollinger A."/>
            <person name="Honan T."/>
            <person name="Huard M.D."/>
            <person name="Hughes L."/>
            <person name="Hurhula B."/>
            <person name="Husby M.E."/>
            <person name="Kamat A."/>
            <person name="Kanga B."/>
            <person name="Kashin S."/>
            <person name="Khazanovich D."/>
            <person name="Kisner P."/>
            <person name="Lance K."/>
            <person name="Lara M."/>
            <person name="Lee W."/>
            <person name="Lennon N."/>
            <person name="Letendre F."/>
            <person name="LeVine R."/>
            <person name="Lipovsky A."/>
            <person name="Liu X."/>
            <person name="Liu J."/>
            <person name="Liu S."/>
            <person name="Lokyitsang T."/>
            <person name="Lokyitsang Y."/>
            <person name="Lubonja R."/>
            <person name="Lui A."/>
            <person name="MacDonald P."/>
            <person name="Magnisalis V."/>
            <person name="Maru K."/>
            <person name="Matthews C."/>
            <person name="McCusker W."/>
            <person name="McDonough S."/>
            <person name="Mehta T."/>
            <person name="Meldrim J."/>
            <person name="Meneus L."/>
            <person name="Mihai O."/>
            <person name="Mihalev A."/>
            <person name="Mihova T."/>
            <person name="Mittelman R."/>
            <person name="Mlenga V."/>
            <person name="Montmayeur A."/>
            <person name="Mulrain L."/>
            <person name="Navidi A."/>
            <person name="Naylor J."/>
            <person name="Negash T."/>
            <person name="Nguyen T."/>
            <person name="Nguyen N."/>
            <person name="Nicol R."/>
            <person name="Norbu C."/>
            <person name="Norbu N."/>
            <person name="Novod N."/>
            <person name="O'Neill B."/>
            <person name="Osman S."/>
            <person name="Markiewicz E."/>
            <person name="Oyono O.L."/>
            <person name="Patti C."/>
            <person name="Phunkhang P."/>
            <person name="Pierre F."/>
            <person name="Priest M."/>
            <person name="Raghuraman S."/>
            <person name="Rege F."/>
            <person name="Reyes R."/>
            <person name="Rise C."/>
            <person name="Rogov P."/>
            <person name="Ross K."/>
            <person name="Ryan E."/>
            <person name="Settipalli S."/>
            <person name="Shea T."/>
            <person name="Sherpa N."/>
            <person name="Shi L."/>
            <person name="Shih D."/>
            <person name="Sparrow T."/>
            <person name="Spaulding J."/>
            <person name="Stalker J."/>
            <person name="Stange-Thomann N."/>
            <person name="Stavropoulos S."/>
            <person name="Stone C."/>
            <person name="Strader C."/>
            <person name="Tesfaye S."/>
            <person name="Thomson T."/>
            <person name="Thoulutsang Y."/>
            <person name="Thoulutsang D."/>
            <person name="Topham K."/>
            <person name="Topping I."/>
            <person name="Tsamla T."/>
            <person name="Vassiliev H."/>
            <person name="Vo A."/>
            <person name="Wangchuk T."/>
            <person name="Wangdi T."/>
            <person name="Weiand M."/>
            <person name="Wilkinson J."/>
            <person name="Wilson A."/>
            <person name="Yadav S."/>
            <person name="Young G."/>
            <person name="Yu Q."/>
            <person name="Zembek L."/>
            <person name="Zhong D."/>
            <person name="Zimmer A."/>
            <person name="Zwirko Z."/>
            <person name="Jaffe D.B."/>
            <person name="Alvarez P."/>
            <person name="Brockman W."/>
            <person name="Butler J."/>
            <person name="Chin C."/>
            <person name="Gnerre S."/>
            <person name="Grabherr M."/>
            <person name="Kleber M."/>
            <person name="Mauceli E."/>
            <person name="MacCallum I."/>
        </authorList>
    </citation>
    <scope>NUCLEOTIDE SEQUENCE [LARGE SCALE GENOMIC DNA]</scope>
    <source>
        <strain evidence="2">Tucson 14024-0371.13</strain>
    </source>
</reference>
<evidence type="ECO:0000313" key="1">
    <source>
        <dbReference type="EMBL" id="EDV31625.1"/>
    </source>
</evidence>
<keyword evidence="2" id="KW-1185">Reference proteome</keyword>
<dbReference type="eggNOG" id="ENOG502T93Q">
    <property type="taxonomic scope" value="Eukaryota"/>
</dbReference>
<accession>B3MKU4</accession>
<dbReference type="InParanoid" id="B3MKU4"/>